<dbReference type="EMBL" id="PVTE01000019">
    <property type="protein sequence ID" value="PRY33868.1"/>
    <property type="molecule type" value="Genomic_DNA"/>
</dbReference>
<evidence type="ECO:0000313" key="2">
    <source>
        <dbReference type="Proteomes" id="UP000238375"/>
    </source>
</evidence>
<accession>A0A2T0SKC7</accession>
<evidence type="ECO:0000313" key="1">
    <source>
        <dbReference type="EMBL" id="PRY33868.1"/>
    </source>
</evidence>
<organism evidence="1 2">
    <name type="scientific">Spirosoma oryzae</name>
    <dbReference type="NCBI Taxonomy" id="1469603"/>
    <lineage>
        <taxon>Bacteria</taxon>
        <taxon>Pseudomonadati</taxon>
        <taxon>Bacteroidota</taxon>
        <taxon>Cytophagia</taxon>
        <taxon>Cytophagales</taxon>
        <taxon>Cytophagaceae</taxon>
        <taxon>Spirosoma</taxon>
    </lineage>
</organism>
<reference evidence="1 2" key="1">
    <citation type="submission" date="2018-03" db="EMBL/GenBank/DDBJ databases">
        <title>Genomic Encyclopedia of Archaeal and Bacterial Type Strains, Phase II (KMG-II): from individual species to whole genera.</title>
        <authorList>
            <person name="Goeker M."/>
        </authorList>
    </citation>
    <scope>NUCLEOTIDE SEQUENCE [LARGE SCALE GENOMIC DNA]</scope>
    <source>
        <strain evidence="1 2">DSM 28354</strain>
    </source>
</reference>
<comment type="caution">
    <text evidence="1">The sequence shown here is derived from an EMBL/GenBank/DDBJ whole genome shotgun (WGS) entry which is preliminary data.</text>
</comment>
<protein>
    <submittedName>
        <fullName evidence="1">Uncharacterized protein</fullName>
    </submittedName>
</protein>
<gene>
    <name evidence="1" type="ORF">CLV58_11917</name>
</gene>
<dbReference type="AlphaFoldDB" id="A0A2T0SKC7"/>
<sequence>MAVIDYNPTICLVHWVKLPLDHYASIWIKDIDLTTRELTYKVLSPMGDTLEPPTRSGWTYLGDTVILKTVQIPQEYLSTALRILSPDEPLLQ</sequence>
<name>A0A2T0SKC7_9BACT</name>
<dbReference type="Proteomes" id="UP000238375">
    <property type="component" value="Unassembled WGS sequence"/>
</dbReference>
<dbReference type="RefSeq" id="WP_106139532.1">
    <property type="nucleotide sequence ID" value="NZ_PVTE01000019.1"/>
</dbReference>
<proteinExistence type="predicted"/>
<keyword evidence="2" id="KW-1185">Reference proteome</keyword>